<proteinExistence type="predicted"/>
<dbReference type="PANTHER" id="PTHR10933">
    <property type="entry name" value="IMMUNOGLOBULIN-BINDING PROTEIN 1"/>
    <property type="match status" value="1"/>
</dbReference>
<feature type="compositionally biased region" description="Basic and acidic residues" evidence="1">
    <location>
        <begin position="327"/>
        <end position="342"/>
    </location>
</feature>
<dbReference type="InterPro" id="IPR038511">
    <property type="entry name" value="TAP42/TAP46-like_sf"/>
</dbReference>
<evidence type="ECO:0000313" key="2">
    <source>
        <dbReference type="EMBL" id="KXZ46089.1"/>
    </source>
</evidence>
<dbReference type="InterPro" id="IPR007304">
    <property type="entry name" value="TAP46-like"/>
</dbReference>
<organism evidence="2 3">
    <name type="scientific">Gonium pectorale</name>
    <name type="common">Green alga</name>
    <dbReference type="NCBI Taxonomy" id="33097"/>
    <lineage>
        <taxon>Eukaryota</taxon>
        <taxon>Viridiplantae</taxon>
        <taxon>Chlorophyta</taxon>
        <taxon>core chlorophytes</taxon>
        <taxon>Chlorophyceae</taxon>
        <taxon>CS clade</taxon>
        <taxon>Chlamydomonadales</taxon>
        <taxon>Volvocaceae</taxon>
        <taxon>Gonium</taxon>
    </lineage>
</organism>
<dbReference type="PANTHER" id="PTHR10933:SF9">
    <property type="entry name" value="IMMUNOGLOBULIN-BINDING PROTEIN 1"/>
    <property type="match status" value="1"/>
</dbReference>
<feature type="region of interest" description="Disordered" evidence="1">
    <location>
        <begin position="217"/>
        <end position="243"/>
    </location>
</feature>
<dbReference type="GO" id="GO:0005829">
    <property type="term" value="C:cytosol"/>
    <property type="evidence" value="ECO:0007669"/>
    <property type="project" value="TreeGrafter"/>
</dbReference>
<feature type="compositionally biased region" description="Basic and acidic residues" evidence="1">
    <location>
        <begin position="291"/>
        <end position="318"/>
    </location>
</feature>
<sequence>MCSLIGAITLLLRTESAIESFGVFSANEDKDDLATGDMKYLLVPFYRASLLSAAPVPTDGGSGASAARLAAVNRALPALGAFLQRCEQYGLLGALGSSGLEVAMGGAVDPTARRNFKVEKFKRERALNGALGALEARRAAAAAQEDEASSSASASTAAAASSAGAGVGGGGPLDEEDERQLWTWRLELAALQALDLQAALRQEAELLQHAAAREAAAAAAGPGPSSSAGRPGPSAGSGGLDGPDDVAKAALLARLRDICRDLDGNRKEQMRRDVFKPGHILPTMTVEEAGEIEHREAMEREERQRRQEEKERARRAALDSDEEDAEDKAQQRARDDWRDAHPRGYGNSKLRPCG</sequence>
<feature type="compositionally biased region" description="Low complexity" evidence="1">
    <location>
        <begin position="217"/>
        <end position="234"/>
    </location>
</feature>
<dbReference type="Proteomes" id="UP000075714">
    <property type="component" value="Unassembled WGS sequence"/>
</dbReference>
<feature type="region of interest" description="Disordered" evidence="1">
    <location>
        <begin position="281"/>
        <end position="354"/>
    </location>
</feature>
<dbReference type="OrthoDB" id="10261753at2759"/>
<dbReference type="GO" id="GO:0035303">
    <property type="term" value="P:regulation of dephosphorylation"/>
    <property type="evidence" value="ECO:0007669"/>
    <property type="project" value="TreeGrafter"/>
</dbReference>
<dbReference type="STRING" id="33097.A0A150G8A7"/>
<dbReference type="GO" id="GO:0051721">
    <property type="term" value="F:protein phosphatase 2A binding"/>
    <property type="evidence" value="ECO:0007669"/>
    <property type="project" value="TreeGrafter"/>
</dbReference>
<evidence type="ECO:0000313" key="3">
    <source>
        <dbReference type="Proteomes" id="UP000075714"/>
    </source>
</evidence>
<feature type="region of interest" description="Disordered" evidence="1">
    <location>
        <begin position="145"/>
        <end position="174"/>
    </location>
</feature>
<reference evidence="3" key="1">
    <citation type="journal article" date="2016" name="Nat. Commun.">
        <title>The Gonium pectorale genome demonstrates co-option of cell cycle regulation during the evolution of multicellularity.</title>
        <authorList>
            <person name="Hanschen E.R."/>
            <person name="Marriage T.N."/>
            <person name="Ferris P.J."/>
            <person name="Hamaji T."/>
            <person name="Toyoda A."/>
            <person name="Fujiyama A."/>
            <person name="Neme R."/>
            <person name="Noguchi H."/>
            <person name="Minakuchi Y."/>
            <person name="Suzuki M."/>
            <person name="Kawai-Toyooka H."/>
            <person name="Smith D.R."/>
            <person name="Sparks H."/>
            <person name="Anderson J."/>
            <person name="Bakaric R."/>
            <person name="Luria V."/>
            <person name="Karger A."/>
            <person name="Kirschner M.W."/>
            <person name="Durand P.M."/>
            <person name="Michod R.E."/>
            <person name="Nozaki H."/>
            <person name="Olson B.J."/>
        </authorList>
    </citation>
    <scope>NUCLEOTIDE SEQUENCE [LARGE SCALE GENOMIC DNA]</scope>
    <source>
        <strain evidence="3">NIES-2863</strain>
    </source>
</reference>
<accession>A0A150G8A7</accession>
<evidence type="ECO:0000256" key="1">
    <source>
        <dbReference type="SAM" id="MobiDB-lite"/>
    </source>
</evidence>
<dbReference type="Gene3D" id="1.25.40.540">
    <property type="entry name" value="TAP42-like family"/>
    <property type="match status" value="1"/>
</dbReference>
<feature type="compositionally biased region" description="Low complexity" evidence="1">
    <location>
        <begin position="145"/>
        <end position="164"/>
    </location>
</feature>
<dbReference type="AlphaFoldDB" id="A0A150G8A7"/>
<keyword evidence="3" id="KW-1185">Reference proteome</keyword>
<dbReference type="EMBL" id="LSYV01000048">
    <property type="protein sequence ID" value="KXZ46089.1"/>
    <property type="molecule type" value="Genomic_DNA"/>
</dbReference>
<dbReference type="GO" id="GO:0009966">
    <property type="term" value="P:regulation of signal transduction"/>
    <property type="evidence" value="ECO:0007669"/>
    <property type="project" value="InterPro"/>
</dbReference>
<name>A0A150G8A7_GONPE</name>
<gene>
    <name evidence="2" type="ORF">GPECTOR_47g365</name>
</gene>
<dbReference type="Pfam" id="PF04177">
    <property type="entry name" value="TAP42"/>
    <property type="match status" value="1"/>
</dbReference>
<comment type="caution">
    <text evidence="2">The sequence shown here is derived from an EMBL/GenBank/DDBJ whole genome shotgun (WGS) entry which is preliminary data.</text>
</comment>
<protein>
    <submittedName>
        <fullName evidence="2">Uncharacterized protein</fullName>
    </submittedName>
</protein>